<evidence type="ECO:0000259" key="1">
    <source>
        <dbReference type="PROSITE" id="PS50853"/>
    </source>
</evidence>
<keyword evidence="3" id="KW-1185">Reference proteome</keyword>
<feature type="domain" description="Fibronectin type-III" evidence="1">
    <location>
        <begin position="80"/>
        <end position="170"/>
    </location>
</feature>
<feature type="domain" description="Fibronectin type-III" evidence="1">
    <location>
        <begin position="709"/>
        <end position="799"/>
    </location>
</feature>
<dbReference type="Proteomes" id="UP001176940">
    <property type="component" value="Unassembled WGS sequence"/>
</dbReference>
<dbReference type="PANTHER" id="PTHR46957">
    <property type="entry name" value="CYTOKINE RECEPTOR"/>
    <property type="match status" value="1"/>
</dbReference>
<comment type="caution">
    <text evidence="2">The sequence shown here is derived from an EMBL/GenBank/DDBJ whole genome shotgun (WGS) entry which is preliminary data.</text>
</comment>
<feature type="domain" description="Fibronectin type-III" evidence="1">
    <location>
        <begin position="619"/>
        <end position="708"/>
    </location>
</feature>
<gene>
    <name evidence="2" type="ORF">RIMI_LOCUS22262256</name>
</gene>
<evidence type="ECO:0000313" key="2">
    <source>
        <dbReference type="EMBL" id="CAJ0967511.1"/>
    </source>
</evidence>
<feature type="domain" description="Fibronectin type-III" evidence="1">
    <location>
        <begin position="259"/>
        <end position="346"/>
    </location>
</feature>
<feature type="domain" description="Fibronectin type-III" evidence="1">
    <location>
        <begin position="347"/>
        <end position="437"/>
    </location>
</feature>
<dbReference type="SMART" id="SM00060">
    <property type="entry name" value="FN3"/>
    <property type="match status" value="9"/>
</dbReference>
<feature type="domain" description="Fibronectin type-III" evidence="1">
    <location>
        <begin position="1"/>
        <end position="79"/>
    </location>
</feature>
<protein>
    <recommendedName>
        <fullName evidence="1">Fibronectin type-III domain-containing protein</fullName>
    </recommendedName>
</protein>
<organism evidence="2 3">
    <name type="scientific">Ranitomeya imitator</name>
    <name type="common">mimic poison frog</name>
    <dbReference type="NCBI Taxonomy" id="111125"/>
    <lineage>
        <taxon>Eukaryota</taxon>
        <taxon>Metazoa</taxon>
        <taxon>Chordata</taxon>
        <taxon>Craniata</taxon>
        <taxon>Vertebrata</taxon>
        <taxon>Euteleostomi</taxon>
        <taxon>Amphibia</taxon>
        <taxon>Batrachia</taxon>
        <taxon>Anura</taxon>
        <taxon>Neobatrachia</taxon>
        <taxon>Hyloidea</taxon>
        <taxon>Dendrobatidae</taxon>
        <taxon>Dendrobatinae</taxon>
        <taxon>Ranitomeya</taxon>
    </lineage>
</organism>
<dbReference type="Pfam" id="PF00041">
    <property type="entry name" value="fn3"/>
    <property type="match status" value="9"/>
</dbReference>
<dbReference type="InterPro" id="IPR003961">
    <property type="entry name" value="FN3_dom"/>
</dbReference>
<dbReference type="InterPro" id="IPR050713">
    <property type="entry name" value="RTP_Phos/Ushers"/>
</dbReference>
<feature type="domain" description="Fibronectin type-III" evidence="1">
    <location>
        <begin position="531"/>
        <end position="618"/>
    </location>
</feature>
<accession>A0ABN9MQ20</accession>
<dbReference type="InterPro" id="IPR013783">
    <property type="entry name" value="Ig-like_fold"/>
</dbReference>
<sequence length="812" mass="87001">MNNYHSVDVLDASWIKPAGKVDNYTVSLTGAINKTTQTTSTQVNFTGLLPGREYNVTVQTVSGSCSQTSAPVTEATYPTPPGTLSFTTITTKNLTLSWLEPVNMTGVNKTYNISYAISPSTTLSVTSPTTSVTLQSLISGTNYSITVVTFGVRGYQSSPVTTSVYTNPMSVKSLQIGAVTPYSVSLTWSKPDEYQTSYSYRVQTNVTSSATIVNNTIVTSESATIMNLTPGETYTFLVYTRAADNITESDPVSNRSCTVPGQVSTITMNNYQSVDVLGASWIIPGGKVDNYTVSLTGAINKTTQTTSTQVNFTGLLPGREYNVTVQTVSGSCSQTSAPVTEATYPTPPGILSFTTITTKNLTLSWSEPVNMTGVNKTYNISYGIYPSTTLSVTIPTTSVTLQSLISGTNYSTAVVTVGVRGYQSSPVTTSVYTKPLSVKSLQIGAVTSYSVSLTWSKPDEYQTSYSYRVQTFNSSATMINNNTIVNNTIVTNESATIINLTPGETYTFLVYTRAADNITESDPVSNRSCTVPGQVTNITMNNYQSVDVLGASWIIPAGKVDNYTVSLTGAINKTTQTTSTQVNFTGLLPGREYNVTVQTVSGSCSQTSAPVTEATYPTPPGILFFITITTKNLTLSWSEPVNMTGVNKTYNISYGISPSTTLSVTSPTTSVTLQSLISGTNYSIAVVTVGVRGYQSSPLTTSVYTKPISVKSLQIGAVTSYSVSLTWSKPDEYQTSYSYRVQTFNSSATMVNNTIVTSESATIMNLTPGETYTFLVYTRAADNVTESDPVSNTTCTGEDKGNHFNVNYELTV</sequence>
<proteinExistence type="predicted"/>
<dbReference type="PROSITE" id="PS50853">
    <property type="entry name" value="FN3"/>
    <property type="match status" value="7"/>
</dbReference>
<reference evidence="2" key="1">
    <citation type="submission" date="2023-07" db="EMBL/GenBank/DDBJ databases">
        <authorList>
            <person name="Stuckert A."/>
        </authorList>
    </citation>
    <scope>NUCLEOTIDE SEQUENCE</scope>
</reference>
<evidence type="ECO:0000313" key="3">
    <source>
        <dbReference type="Proteomes" id="UP001176940"/>
    </source>
</evidence>
<dbReference type="SUPFAM" id="SSF49265">
    <property type="entry name" value="Fibronectin type III"/>
    <property type="match status" value="5"/>
</dbReference>
<name>A0ABN9MQ20_9NEOB</name>
<dbReference type="CDD" id="cd00063">
    <property type="entry name" value="FN3"/>
    <property type="match status" value="6"/>
</dbReference>
<dbReference type="EMBL" id="CAUEEQ010078357">
    <property type="protein sequence ID" value="CAJ0967511.1"/>
    <property type="molecule type" value="Genomic_DNA"/>
</dbReference>
<dbReference type="PANTHER" id="PTHR46957:SF5">
    <property type="entry name" value="PROTEIN-TYROSINE-PHOSPHATASE"/>
    <property type="match status" value="1"/>
</dbReference>
<dbReference type="InterPro" id="IPR036116">
    <property type="entry name" value="FN3_sf"/>
</dbReference>
<dbReference type="Gene3D" id="2.60.40.10">
    <property type="entry name" value="Immunoglobulins"/>
    <property type="match status" value="9"/>
</dbReference>